<proteinExistence type="predicted"/>
<keyword evidence="2" id="KW-1185">Reference proteome</keyword>
<protein>
    <submittedName>
        <fullName evidence="1">Uncharacterized protein</fullName>
    </submittedName>
</protein>
<dbReference type="InterPro" id="IPR008615">
    <property type="entry name" value="FNIP"/>
</dbReference>
<name>A0A1Q9BW92_SYMMI</name>
<dbReference type="OrthoDB" id="407806at2759"/>
<sequence>MASPDSAKRTVNCHCLAGSSFELDVNCDPAALLVLTCGGCIIDQRQLLLHQVQCGEIWYVVRKLGACRDAMLWECLLEEKTLCDALNETMSPTWFSNEKLNQGIQPTTQQPAEFDVWLTFGREFNQSLEGMQLPSSLQRLTFGREFNQSLEGMLTFGREFNRAWMACNYPAACRVCDLAA</sequence>
<dbReference type="EMBL" id="LSRX01003042">
    <property type="protein sequence ID" value="OLP74914.1"/>
    <property type="molecule type" value="Genomic_DNA"/>
</dbReference>
<gene>
    <name evidence="1" type="ORF">AK812_SmicGene45402</name>
</gene>
<feature type="non-terminal residue" evidence="1">
    <location>
        <position position="180"/>
    </location>
</feature>
<organism evidence="1 2">
    <name type="scientific">Symbiodinium microadriaticum</name>
    <name type="common">Dinoflagellate</name>
    <name type="synonym">Zooxanthella microadriatica</name>
    <dbReference type="NCBI Taxonomy" id="2951"/>
    <lineage>
        <taxon>Eukaryota</taxon>
        <taxon>Sar</taxon>
        <taxon>Alveolata</taxon>
        <taxon>Dinophyceae</taxon>
        <taxon>Suessiales</taxon>
        <taxon>Symbiodiniaceae</taxon>
        <taxon>Symbiodinium</taxon>
    </lineage>
</organism>
<evidence type="ECO:0000313" key="2">
    <source>
        <dbReference type="Proteomes" id="UP000186817"/>
    </source>
</evidence>
<comment type="caution">
    <text evidence="1">The sequence shown here is derived from an EMBL/GenBank/DDBJ whole genome shotgun (WGS) entry which is preliminary data.</text>
</comment>
<reference evidence="1 2" key="1">
    <citation type="submission" date="2016-02" db="EMBL/GenBank/DDBJ databases">
        <title>Genome analysis of coral dinoflagellate symbionts highlights evolutionary adaptations to a symbiotic lifestyle.</title>
        <authorList>
            <person name="Aranda M."/>
            <person name="Li Y."/>
            <person name="Liew Y.J."/>
            <person name="Baumgarten S."/>
            <person name="Simakov O."/>
            <person name="Wilson M."/>
            <person name="Piel J."/>
            <person name="Ashoor H."/>
            <person name="Bougouffa S."/>
            <person name="Bajic V.B."/>
            <person name="Ryu T."/>
            <person name="Ravasi T."/>
            <person name="Bayer T."/>
            <person name="Micklem G."/>
            <person name="Kim H."/>
            <person name="Bhak J."/>
            <person name="Lajeunesse T.C."/>
            <person name="Voolstra C.R."/>
        </authorList>
    </citation>
    <scope>NUCLEOTIDE SEQUENCE [LARGE SCALE GENOMIC DNA]</scope>
    <source>
        <strain evidence="1 2">CCMP2467</strain>
    </source>
</reference>
<accession>A0A1Q9BW92</accession>
<dbReference type="AlphaFoldDB" id="A0A1Q9BW92"/>
<evidence type="ECO:0000313" key="1">
    <source>
        <dbReference type="EMBL" id="OLP74914.1"/>
    </source>
</evidence>
<dbReference type="Proteomes" id="UP000186817">
    <property type="component" value="Unassembled WGS sequence"/>
</dbReference>
<dbReference type="Pfam" id="PF05725">
    <property type="entry name" value="FNIP"/>
    <property type="match status" value="1"/>
</dbReference>